<dbReference type="EMBL" id="AVOT02078843">
    <property type="protein sequence ID" value="MBW0566280.1"/>
    <property type="molecule type" value="Genomic_DNA"/>
</dbReference>
<feature type="domain" description="OTU" evidence="1">
    <location>
        <begin position="252"/>
        <end position="359"/>
    </location>
</feature>
<sequence>MGKERVRKLTDVSPPFKQLLGTISIKAIKIIEDEFQKLKHQPNLQPCSKTLTSGMGIPCSHEIENILNTKGYIGSEDFHPQWNLLYNPLEQDIDSNSQWNLKQQMERIEKEVDEHEIPLQKKLIKQIQELLSFQYTTIKLCHPEKALISRGRPSLKRKRVKSTKRLPSKFEIEQDILNRHKRFLKKMHRATIGPKAQFMRGGKFYLMHKEASQDDETTPKRKRKLEINLRPRNNSNCFEEPIQPPFMHKFIEKIFNPPADGNCGFHAVAKGLSLSSPQKEKSWREVRQDLIEEIDRNRNYYNQILGGAVEMDKIRDNLMATAITRMDNWLSKWDHGPILTNTYKRPFVFFHPDWQNFPP</sequence>
<evidence type="ECO:0000313" key="3">
    <source>
        <dbReference type="Proteomes" id="UP000765509"/>
    </source>
</evidence>
<dbReference type="Proteomes" id="UP000765509">
    <property type="component" value="Unassembled WGS sequence"/>
</dbReference>
<accession>A0A9Q3JMS8</accession>
<dbReference type="AlphaFoldDB" id="A0A9Q3JMS8"/>
<name>A0A9Q3JMS8_9BASI</name>
<dbReference type="Gene3D" id="3.90.70.80">
    <property type="match status" value="1"/>
</dbReference>
<evidence type="ECO:0000313" key="2">
    <source>
        <dbReference type="EMBL" id="MBW0566280.1"/>
    </source>
</evidence>
<keyword evidence="3" id="KW-1185">Reference proteome</keyword>
<organism evidence="2 3">
    <name type="scientific">Austropuccinia psidii MF-1</name>
    <dbReference type="NCBI Taxonomy" id="1389203"/>
    <lineage>
        <taxon>Eukaryota</taxon>
        <taxon>Fungi</taxon>
        <taxon>Dikarya</taxon>
        <taxon>Basidiomycota</taxon>
        <taxon>Pucciniomycotina</taxon>
        <taxon>Pucciniomycetes</taxon>
        <taxon>Pucciniales</taxon>
        <taxon>Sphaerophragmiaceae</taxon>
        <taxon>Austropuccinia</taxon>
    </lineage>
</organism>
<comment type="caution">
    <text evidence="2">The sequence shown here is derived from an EMBL/GenBank/DDBJ whole genome shotgun (WGS) entry which is preliminary data.</text>
</comment>
<proteinExistence type="predicted"/>
<gene>
    <name evidence="2" type="ORF">O181_105995</name>
</gene>
<evidence type="ECO:0000259" key="1">
    <source>
        <dbReference type="PROSITE" id="PS50802"/>
    </source>
</evidence>
<protein>
    <recommendedName>
        <fullName evidence="1">OTU domain-containing protein</fullName>
    </recommendedName>
</protein>
<reference evidence="2" key="1">
    <citation type="submission" date="2021-03" db="EMBL/GenBank/DDBJ databases">
        <title>Draft genome sequence of rust myrtle Austropuccinia psidii MF-1, a brazilian biotype.</title>
        <authorList>
            <person name="Quecine M.C."/>
            <person name="Pachon D.M.R."/>
            <person name="Bonatelli M.L."/>
            <person name="Correr F.H."/>
            <person name="Franceschini L.M."/>
            <person name="Leite T.F."/>
            <person name="Margarido G.R.A."/>
            <person name="Almeida C.A."/>
            <person name="Ferrarezi J.A."/>
            <person name="Labate C.A."/>
        </authorList>
    </citation>
    <scope>NUCLEOTIDE SEQUENCE</scope>
    <source>
        <strain evidence="2">MF-1</strain>
    </source>
</reference>
<dbReference type="OrthoDB" id="2503766at2759"/>
<dbReference type="InterPro" id="IPR003323">
    <property type="entry name" value="OTU_dom"/>
</dbReference>
<dbReference type="PROSITE" id="PS50802">
    <property type="entry name" value="OTU"/>
    <property type="match status" value="1"/>
</dbReference>
<dbReference type="CDD" id="cd22744">
    <property type="entry name" value="OTU"/>
    <property type="match status" value="1"/>
</dbReference>